<dbReference type="EnsemblPlants" id="AES69205">
    <property type="protein sequence ID" value="AES69205"/>
    <property type="gene ID" value="MTR_3g025340"/>
</dbReference>
<keyword evidence="4" id="KW-0539">Nucleus</keyword>
<dbReference type="PROSITE" id="PS50985">
    <property type="entry name" value="GRAS"/>
    <property type="match status" value="1"/>
</dbReference>
<evidence type="ECO:0000256" key="4">
    <source>
        <dbReference type="ARBA" id="ARBA00023242"/>
    </source>
</evidence>
<evidence type="ECO:0000313" key="8">
    <source>
        <dbReference type="Proteomes" id="UP000002051"/>
    </source>
</evidence>
<dbReference type="Pfam" id="PF03514">
    <property type="entry name" value="GRAS"/>
    <property type="match status" value="1"/>
</dbReference>
<evidence type="ECO:0000256" key="2">
    <source>
        <dbReference type="ARBA" id="ARBA00023015"/>
    </source>
</evidence>
<reference evidence="6 8" key="1">
    <citation type="journal article" date="2011" name="Nature">
        <title>The Medicago genome provides insight into the evolution of rhizobial symbioses.</title>
        <authorList>
            <person name="Young N.D."/>
            <person name="Debelle F."/>
            <person name="Oldroyd G.E."/>
            <person name="Geurts R."/>
            <person name="Cannon S.B."/>
            <person name="Udvardi M.K."/>
            <person name="Benedito V.A."/>
            <person name="Mayer K.F."/>
            <person name="Gouzy J."/>
            <person name="Schoof H."/>
            <person name="Van de Peer Y."/>
            <person name="Proost S."/>
            <person name="Cook D.R."/>
            <person name="Meyers B.C."/>
            <person name="Spannagl M."/>
            <person name="Cheung F."/>
            <person name="De Mita S."/>
            <person name="Krishnakumar V."/>
            <person name="Gundlach H."/>
            <person name="Zhou S."/>
            <person name="Mudge J."/>
            <person name="Bharti A.K."/>
            <person name="Murray J.D."/>
            <person name="Naoumkina M.A."/>
            <person name="Rosen B."/>
            <person name="Silverstein K.A."/>
            <person name="Tang H."/>
            <person name="Rombauts S."/>
            <person name="Zhao P.X."/>
            <person name="Zhou P."/>
            <person name="Barbe V."/>
            <person name="Bardou P."/>
            <person name="Bechner M."/>
            <person name="Bellec A."/>
            <person name="Berger A."/>
            <person name="Berges H."/>
            <person name="Bidwell S."/>
            <person name="Bisseling T."/>
            <person name="Choisne N."/>
            <person name="Couloux A."/>
            <person name="Denny R."/>
            <person name="Deshpande S."/>
            <person name="Dai X."/>
            <person name="Doyle J.J."/>
            <person name="Dudez A.M."/>
            <person name="Farmer A.D."/>
            <person name="Fouteau S."/>
            <person name="Franken C."/>
            <person name="Gibelin C."/>
            <person name="Gish J."/>
            <person name="Goldstein S."/>
            <person name="Gonzalez A.J."/>
            <person name="Green P.J."/>
            <person name="Hallab A."/>
            <person name="Hartog M."/>
            <person name="Hua A."/>
            <person name="Humphray S.J."/>
            <person name="Jeong D.H."/>
            <person name="Jing Y."/>
            <person name="Jocker A."/>
            <person name="Kenton S.M."/>
            <person name="Kim D.J."/>
            <person name="Klee K."/>
            <person name="Lai H."/>
            <person name="Lang C."/>
            <person name="Lin S."/>
            <person name="Macmil S.L."/>
            <person name="Magdelenat G."/>
            <person name="Matthews L."/>
            <person name="McCorrison J."/>
            <person name="Monaghan E.L."/>
            <person name="Mun J.H."/>
            <person name="Najar F.Z."/>
            <person name="Nicholson C."/>
            <person name="Noirot C."/>
            <person name="O'Bleness M."/>
            <person name="Paule C.R."/>
            <person name="Poulain J."/>
            <person name="Prion F."/>
            <person name="Qin B."/>
            <person name="Qu C."/>
            <person name="Retzel E.F."/>
            <person name="Riddle C."/>
            <person name="Sallet E."/>
            <person name="Samain S."/>
            <person name="Samson N."/>
            <person name="Sanders I."/>
            <person name="Saurat O."/>
            <person name="Scarpelli C."/>
            <person name="Schiex T."/>
            <person name="Segurens B."/>
            <person name="Severin A.J."/>
            <person name="Sherrier D.J."/>
            <person name="Shi R."/>
            <person name="Sims S."/>
            <person name="Singer S.R."/>
            <person name="Sinharoy S."/>
            <person name="Sterck L."/>
            <person name="Viollet A."/>
            <person name="Wang B.B."/>
            <person name="Wang K."/>
            <person name="Wang M."/>
            <person name="Wang X."/>
            <person name="Warfsmann J."/>
            <person name="Weissenbach J."/>
            <person name="White D.D."/>
            <person name="White J.D."/>
            <person name="Wiley G.B."/>
            <person name="Wincker P."/>
            <person name="Xing Y."/>
            <person name="Yang L."/>
            <person name="Yao Z."/>
            <person name="Ying F."/>
            <person name="Zhai J."/>
            <person name="Zhou L."/>
            <person name="Zuber A."/>
            <person name="Denarie J."/>
            <person name="Dixon R.A."/>
            <person name="May G.D."/>
            <person name="Schwartz D.C."/>
            <person name="Rogers J."/>
            <person name="Quetier F."/>
            <person name="Town C.D."/>
            <person name="Roe B.A."/>
        </authorList>
    </citation>
    <scope>NUCLEOTIDE SEQUENCE [LARGE SCALE GENOMIC DNA]</scope>
    <source>
        <strain evidence="6">A17</strain>
        <strain evidence="7 8">cv. Jemalong A17</strain>
    </source>
</reference>
<keyword evidence="8" id="KW-1185">Reference proteome</keyword>
<dbReference type="GO" id="GO:0005634">
    <property type="term" value="C:nucleus"/>
    <property type="evidence" value="ECO:0007669"/>
    <property type="project" value="UniProtKB-SubCell"/>
</dbReference>
<evidence type="ECO:0000313" key="7">
    <source>
        <dbReference type="EnsemblPlants" id="AES69205"/>
    </source>
</evidence>
<dbReference type="InterPro" id="IPR005202">
    <property type="entry name" value="TF_GRAS"/>
</dbReference>
<keyword evidence="3" id="KW-0804">Transcription</keyword>
<reference evidence="6 8" key="2">
    <citation type="journal article" date="2014" name="BMC Genomics">
        <title>An improved genome release (version Mt4.0) for the model legume Medicago truncatula.</title>
        <authorList>
            <person name="Tang H."/>
            <person name="Krishnakumar V."/>
            <person name="Bidwell S."/>
            <person name="Rosen B."/>
            <person name="Chan A."/>
            <person name="Zhou S."/>
            <person name="Gentzbittel L."/>
            <person name="Childs K.L."/>
            <person name="Yandell M."/>
            <person name="Gundlach H."/>
            <person name="Mayer K.F."/>
            <person name="Schwartz D.C."/>
            <person name="Town C.D."/>
        </authorList>
    </citation>
    <scope>GENOME REANNOTATION</scope>
    <source>
        <strain evidence="7 8">cv. Jemalong A17</strain>
    </source>
</reference>
<dbReference type="PaxDb" id="3880-AES69205"/>
<sequence>MCSVWKNKKVINSLKTSLSSDDILVKKYFSKLCPFLWFSYPITNQANVESIEYETVVHIIDAHCSEPAQ</sequence>
<evidence type="ECO:0000256" key="3">
    <source>
        <dbReference type="ARBA" id="ARBA00023163"/>
    </source>
</evidence>
<evidence type="ECO:0000256" key="5">
    <source>
        <dbReference type="PROSITE-ProRule" id="PRU01191"/>
    </source>
</evidence>
<dbReference type="EMBL" id="CM001219">
    <property type="protein sequence ID" value="AES69205.1"/>
    <property type="molecule type" value="Genomic_DNA"/>
</dbReference>
<gene>
    <name evidence="6" type="ordered locus">MTR_3g025340</name>
</gene>
<name>G7IWF4_MEDTR</name>
<feature type="short sequence motif" description="VHIID" evidence="5">
    <location>
        <begin position="57"/>
        <end position="61"/>
    </location>
</feature>
<reference evidence="7" key="3">
    <citation type="submission" date="2015-04" db="UniProtKB">
        <authorList>
            <consortium name="EnsemblPlants"/>
        </authorList>
    </citation>
    <scope>IDENTIFICATION</scope>
    <source>
        <strain evidence="7">cv. Jemalong A17</strain>
    </source>
</reference>
<dbReference type="GO" id="GO:0009610">
    <property type="term" value="P:response to symbiotic fungus"/>
    <property type="evidence" value="ECO:0007669"/>
    <property type="project" value="UniProtKB-ARBA"/>
</dbReference>
<comment type="similarity">
    <text evidence="5">Belongs to the GRAS family.</text>
</comment>
<dbReference type="AlphaFoldDB" id="G7IWF4"/>
<keyword evidence="2" id="KW-0805">Transcription regulation</keyword>
<comment type="caution">
    <text evidence="5">Lacks conserved residue(s) required for the propagation of feature annotation.</text>
</comment>
<dbReference type="Proteomes" id="UP000002051">
    <property type="component" value="Chromosome 3"/>
</dbReference>
<dbReference type="HOGENOM" id="CLU_2779635_0_0_1"/>
<comment type="subcellular location">
    <subcellularLocation>
        <location evidence="1">Nucleus</location>
    </subcellularLocation>
</comment>
<organism evidence="6 8">
    <name type="scientific">Medicago truncatula</name>
    <name type="common">Barrel medic</name>
    <name type="synonym">Medicago tribuloides</name>
    <dbReference type="NCBI Taxonomy" id="3880"/>
    <lineage>
        <taxon>Eukaryota</taxon>
        <taxon>Viridiplantae</taxon>
        <taxon>Streptophyta</taxon>
        <taxon>Embryophyta</taxon>
        <taxon>Tracheophyta</taxon>
        <taxon>Spermatophyta</taxon>
        <taxon>Magnoliopsida</taxon>
        <taxon>eudicotyledons</taxon>
        <taxon>Gunneridae</taxon>
        <taxon>Pentapetalae</taxon>
        <taxon>rosids</taxon>
        <taxon>fabids</taxon>
        <taxon>Fabales</taxon>
        <taxon>Fabaceae</taxon>
        <taxon>Papilionoideae</taxon>
        <taxon>50 kb inversion clade</taxon>
        <taxon>NPAAA clade</taxon>
        <taxon>Hologalegina</taxon>
        <taxon>IRL clade</taxon>
        <taxon>Trifolieae</taxon>
        <taxon>Medicago</taxon>
    </lineage>
</organism>
<proteinExistence type="inferred from homology"/>
<protein>
    <submittedName>
        <fullName evidence="6">GRAS family transcription factor</fullName>
    </submittedName>
</protein>
<accession>G7IWF4</accession>
<evidence type="ECO:0000313" key="6">
    <source>
        <dbReference type="EMBL" id="AES69205.1"/>
    </source>
</evidence>
<evidence type="ECO:0000256" key="1">
    <source>
        <dbReference type="ARBA" id="ARBA00004123"/>
    </source>
</evidence>